<dbReference type="OrthoDB" id="3806873at2"/>
<proteinExistence type="predicted"/>
<accession>A0A917DN07</accession>
<dbReference type="InterPro" id="IPR011009">
    <property type="entry name" value="Kinase-like_dom_sf"/>
</dbReference>
<dbReference type="Gene3D" id="3.30.200.20">
    <property type="entry name" value="Phosphorylase Kinase, domain 1"/>
    <property type="match status" value="1"/>
</dbReference>
<dbReference type="SUPFAM" id="SSF56112">
    <property type="entry name" value="Protein kinase-like (PK-like)"/>
    <property type="match status" value="1"/>
</dbReference>
<evidence type="ECO:0000313" key="2">
    <source>
        <dbReference type="EMBL" id="GGD54432.1"/>
    </source>
</evidence>
<dbReference type="EMBL" id="BMIO01000021">
    <property type="protein sequence ID" value="GGD54432.1"/>
    <property type="molecule type" value="Genomic_DNA"/>
</dbReference>
<dbReference type="AlphaFoldDB" id="A0A917DN07"/>
<gene>
    <name evidence="2" type="ORF">GCM10010989_30760</name>
</gene>
<protein>
    <submittedName>
        <fullName evidence="2">Aminoglycoside phosphotransferase</fullName>
    </submittedName>
</protein>
<dbReference type="PANTHER" id="PTHR47829">
    <property type="entry name" value="HYDROLASE, PUTATIVE (AFU_ORTHOLOGUE AFUA_1G12880)-RELATED"/>
    <property type="match status" value="1"/>
</dbReference>
<comment type="caution">
    <text evidence="2">The sequence shown here is derived from an EMBL/GenBank/DDBJ whole genome shotgun (WGS) entry which is preliminary data.</text>
</comment>
<dbReference type="InterPro" id="IPR002575">
    <property type="entry name" value="Aminoglycoside_PTrfase"/>
</dbReference>
<dbReference type="Pfam" id="PF01636">
    <property type="entry name" value="APH"/>
    <property type="match status" value="1"/>
</dbReference>
<dbReference type="RefSeq" id="WP_066762341.1">
    <property type="nucleotide sequence ID" value="NZ_BMIO01000021.1"/>
</dbReference>
<sequence length="351" mass="39107">MTAKTEPEARNHAFADGIDVNRLNEWLHREVSGFEGVTLLERFSGGQSNPTYKLITPDRRYVLRRKPAGLIVKGAHAIEREAQIMSALASTKVPVPRVYAVCDDSSIIGTPFYLMEMVDGRNFVDPALPGLDQNARNAIFDAQNATIAELHSIDPVRIGLDNYGRRDKYLERQIARWSSQYTSDHIAPRNADLDWLVDWLPAHIPADDETTIVHGDFRLDNLIFDPLEPKVIAVLDWELSTLGHPLADFAYHLMTYRMPRLTIAGLAGQDLAKLGIPAEADYVSKYCARTGRSSIPDLPYYLAFNLFRFAAIIHGIHGRLIRGNAASARAASLVQDLPIIAQLARKEAALV</sequence>
<keyword evidence="3" id="KW-1185">Reference proteome</keyword>
<dbReference type="Proteomes" id="UP000598997">
    <property type="component" value="Unassembled WGS sequence"/>
</dbReference>
<dbReference type="PANTHER" id="PTHR47829:SF3">
    <property type="entry name" value="AMINOGLYCOSIDE PHOSPHOTRANSFERASE DOMAIN-CONTAINING PROTEIN"/>
    <property type="match status" value="1"/>
</dbReference>
<organism evidence="2 3">
    <name type="scientific">Croceicoccus pelagius</name>
    <dbReference type="NCBI Taxonomy" id="1703341"/>
    <lineage>
        <taxon>Bacteria</taxon>
        <taxon>Pseudomonadati</taxon>
        <taxon>Pseudomonadota</taxon>
        <taxon>Alphaproteobacteria</taxon>
        <taxon>Sphingomonadales</taxon>
        <taxon>Erythrobacteraceae</taxon>
        <taxon>Croceicoccus</taxon>
    </lineage>
</organism>
<dbReference type="CDD" id="cd05154">
    <property type="entry name" value="ACAD10_11_N-like"/>
    <property type="match status" value="1"/>
</dbReference>
<feature type="domain" description="Aminoglycoside phosphotransferase" evidence="1">
    <location>
        <begin position="40"/>
        <end position="260"/>
    </location>
</feature>
<evidence type="ECO:0000259" key="1">
    <source>
        <dbReference type="Pfam" id="PF01636"/>
    </source>
</evidence>
<dbReference type="Gene3D" id="3.90.1200.10">
    <property type="match status" value="1"/>
</dbReference>
<evidence type="ECO:0000313" key="3">
    <source>
        <dbReference type="Proteomes" id="UP000598997"/>
    </source>
</evidence>
<name>A0A917DN07_9SPHN</name>
<dbReference type="InterPro" id="IPR052898">
    <property type="entry name" value="ACAD10-like"/>
</dbReference>
<reference evidence="2 3" key="1">
    <citation type="journal article" date="2014" name="Int. J. Syst. Evol. Microbiol.">
        <title>Complete genome sequence of Corynebacterium casei LMG S-19264T (=DSM 44701T), isolated from a smear-ripened cheese.</title>
        <authorList>
            <consortium name="US DOE Joint Genome Institute (JGI-PGF)"/>
            <person name="Walter F."/>
            <person name="Albersmeier A."/>
            <person name="Kalinowski J."/>
            <person name="Ruckert C."/>
        </authorList>
    </citation>
    <scope>NUCLEOTIDE SEQUENCE [LARGE SCALE GENOMIC DNA]</scope>
    <source>
        <strain evidence="2 3">CGMCC 1.15358</strain>
    </source>
</reference>
<dbReference type="InterPro" id="IPR041726">
    <property type="entry name" value="ACAD10_11_N"/>
</dbReference>